<comment type="caution">
    <text evidence="3">The sequence shown here is derived from an EMBL/GenBank/DDBJ whole genome shotgun (WGS) entry which is preliminary data.</text>
</comment>
<keyword evidence="4" id="KW-1185">Reference proteome</keyword>
<dbReference type="Proteomes" id="UP001152485">
    <property type="component" value="Unassembled WGS sequence"/>
</dbReference>
<dbReference type="PROSITE" id="PS51257">
    <property type="entry name" value="PROKAR_LIPOPROTEIN"/>
    <property type="match status" value="1"/>
</dbReference>
<dbReference type="Pfam" id="PF03886">
    <property type="entry name" value="ABC_trans_aux"/>
    <property type="match status" value="1"/>
</dbReference>
<feature type="domain" description="ABC-type transport auxiliary lipoprotein component" evidence="1">
    <location>
        <begin position="33"/>
        <end position="190"/>
    </location>
</feature>
<keyword evidence="3" id="KW-0449">Lipoprotein</keyword>
<evidence type="ECO:0000313" key="5">
    <source>
        <dbReference type="Proteomes" id="UP001152485"/>
    </source>
</evidence>
<dbReference type="Gene3D" id="3.40.50.10610">
    <property type="entry name" value="ABC-type transport auxiliary lipoprotein component"/>
    <property type="match status" value="1"/>
</dbReference>
<gene>
    <name evidence="3" type="primary">pqiC</name>
    <name evidence="3" type="ORF">PSECIP111854_02818</name>
    <name evidence="2" type="ORF">PSECIP111951_00270</name>
</gene>
<protein>
    <submittedName>
        <fullName evidence="3">Intermembrane transport lipoprotein PqiC</fullName>
    </submittedName>
</protein>
<dbReference type="Proteomes" id="UP001152467">
    <property type="component" value="Unassembled WGS sequence"/>
</dbReference>
<dbReference type="EMBL" id="CAMAPC010000011">
    <property type="protein sequence ID" value="CAH9061472.1"/>
    <property type="molecule type" value="Genomic_DNA"/>
</dbReference>
<dbReference type="EMBL" id="CAMAPD010000001">
    <property type="protein sequence ID" value="CAH9050811.1"/>
    <property type="molecule type" value="Genomic_DNA"/>
</dbReference>
<sequence>MRLIGIALVVILLCACSTPNKSKKNYYSFEFQPNEIQNDSFTSNSRVLKVNQIKVVGVSDQQGIVQLLGKNKVSIAQNHFWAENPSYMLGKTLQQALQNKLTHWQVTSTKVPSSNSSALLLSVEVSDFAGHDEAGAVISGRWYIYEQTSQGNKLLTHHMFTLSTALSSNGFSALVNALQTSWLNLANQIATELTLLTKSPADTN</sequence>
<proteinExistence type="predicted"/>
<reference evidence="3 5" key="1">
    <citation type="submission" date="2022-07" db="EMBL/GenBank/DDBJ databases">
        <authorList>
            <person name="Criscuolo A."/>
        </authorList>
    </citation>
    <scope>NUCLEOTIDE SEQUENCE</scope>
    <source>
        <strain evidence="5">CIP 111951</strain>
        <strain evidence="3">CIP111854</strain>
        <strain evidence="2">CIP111951</strain>
    </source>
</reference>
<accession>A0A9W4VXC0</accession>
<name>A0A9W4VXC0_9GAMM</name>
<dbReference type="AlphaFoldDB" id="A0A9W4VXC0"/>
<evidence type="ECO:0000313" key="2">
    <source>
        <dbReference type="EMBL" id="CAH9050811.1"/>
    </source>
</evidence>
<evidence type="ECO:0000259" key="1">
    <source>
        <dbReference type="Pfam" id="PF03886"/>
    </source>
</evidence>
<evidence type="ECO:0000313" key="3">
    <source>
        <dbReference type="EMBL" id="CAH9061472.1"/>
    </source>
</evidence>
<dbReference type="RefSeq" id="WP_261591470.1">
    <property type="nucleotide sequence ID" value="NZ_CAMAPC010000011.1"/>
</dbReference>
<evidence type="ECO:0000313" key="4">
    <source>
        <dbReference type="Proteomes" id="UP001152467"/>
    </source>
</evidence>
<organism evidence="3 4">
    <name type="scientific">Pseudoalteromonas holothuriae</name>
    <dbReference type="NCBI Taxonomy" id="2963714"/>
    <lineage>
        <taxon>Bacteria</taxon>
        <taxon>Pseudomonadati</taxon>
        <taxon>Pseudomonadota</taxon>
        <taxon>Gammaproteobacteria</taxon>
        <taxon>Alteromonadales</taxon>
        <taxon>Pseudoalteromonadaceae</taxon>
        <taxon>Pseudoalteromonas</taxon>
    </lineage>
</organism>
<dbReference type="InterPro" id="IPR005586">
    <property type="entry name" value="ABC_trans_aux"/>
</dbReference>
<dbReference type="SUPFAM" id="SSF159594">
    <property type="entry name" value="XCC0632-like"/>
    <property type="match status" value="1"/>
</dbReference>